<dbReference type="OrthoDB" id="15567at2759"/>
<proteinExistence type="predicted"/>
<gene>
    <name evidence="1" type="ORF">E2562_003960</name>
</gene>
<name>A0A6G1BJX8_9ORYZ</name>
<dbReference type="Proteomes" id="UP000479710">
    <property type="component" value="Unassembled WGS sequence"/>
</dbReference>
<sequence length="95" mass="10534">MLSCASLLVDLAVVRVQWRRVRFGKRWLVSEASAAPTAELVEIPLAQTGEGIAEYELLHWFVSENCEFGVKHTAMKLPTRANGQTDRIAQSHAGL</sequence>
<accession>A0A6G1BJX8</accession>
<keyword evidence="2" id="KW-1185">Reference proteome</keyword>
<organism evidence="1 2">
    <name type="scientific">Oryza meyeriana var. granulata</name>
    <dbReference type="NCBI Taxonomy" id="110450"/>
    <lineage>
        <taxon>Eukaryota</taxon>
        <taxon>Viridiplantae</taxon>
        <taxon>Streptophyta</taxon>
        <taxon>Embryophyta</taxon>
        <taxon>Tracheophyta</taxon>
        <taxon>Spermatophyta</taxon>
        <taxon>Magnoliopsida</taxon>
        <taxon>Liliopsida</taxon>
        <taxon>Poales</taxon>
        <taxon>Poaceae</taxon>
        <taxon>BOP clade</taxon>
        <taxon>Oryzoideae</taxon>
        <taxon>Oryzeae</taxon>
        <taxon>Oryzinae</taxon>
        <taxon>Oryza</taxon>
        <taxon>Oryza meyeriana</taxon>
    </lineage>
</organism>
<reference evidence="1 2" key="1">
    <citation type="submission" date="2019-11" db="EMBL/GenBank/DDBJ databases">
        <title>Whole genome sequence of Oryza granulata.</title>
        <authorList>
            <person name="Li W."/>
        </authorList>
    </citation>
    <scope>NUCLEOTIDE SEQUENCE [LARGE SCALE GENOMIC DNA]</scope>
    <source>
        <strain evidence="2">cv. Menghai</strain>
        <tissue evidence="1">Leaf</tissue>
    </source>
</reference>
<protein>
    <submittedName>
        <fullName evidence="1">Uncharacterized protein</fullName>
    </submittedName>
</protein>
<evidence type="ECO:0000313" key="2">
    <source>
        <dbReference type="Proteomes" id="UP000479710"/>
    </source>
</evidence>
<evidence type="ECO:0000313" key="1">
    <source>
        <dbReference type="EMBL" id="KAF0887723.1"/>
    </source>
</evidence>
<dbReference type="AlphaFoldDB" id="A0A6G1BJX8"/>
<comment type="caution">
    <text evidence="1">The sequence shown here is derived from an EMBL/GenBank/DDBJ whole genome shotgun (WGS) entry which is preliminary data.</text>
</comment>
<dbReference type="EMBL" id="SPHZ02000012">
    <property type="protein sequence ID" value="KAF0887723.1"/>
    <property type="molecule type" value="Genomic_DNA"/>
</dbReference>